<accession>A0A3S3MPJ2</accession>
<dbReference type="InterPro" id="IPR057032">
    <property type="entry name" value="MBTPS1_4th"/>
</dbReference>
<dbReference type="GO" id="GO:0006508">
    <property type="term" value="P:proteolysis"/>
    <property type="evidence" value="ECO:0007669"/>
    <property type="project" value="UniProtKB-KW"/>
</dbReference>
<dbReference type="AlphaFoldDB" id="A0A3S3MPJ2"/>
<keyword evidence="20" id="KW-1185">Reference proteome</keyword>
<comment type="subcellular location">
    <subcellularLocation>
        <location evidence="1">Golgi apparatus membrane</location>
        <topology evidence="1">Single-pass membrane protein</topology>
    </subcellularLocation>
</comment>
<dbReference type="InterPro" id="IPR023828">
    <property type="entry name" value="Peptidase_S8_Ser-AS"/>
</dbReference>
<dbReference type="InterPro" id="IPR022398">
    <property type="entry name" value="Peptidase_S8_His-AS"/>
</dbReference>
<dbReference type="CDD" id="cd07479">
    <property type="entry name" value="Peptidases_S8_SKI-1_like"/>
    <property type="match status" value="1"/>
</dbReference>
<dbReference type="Gene3D" id="3.40.50.200">
    <property type="entry name" value="Peptidase S8/S53 domain"/>
    <property type="match status" value="1"/>
</dbReference>
<comment type="caution">
    <text evidence="19">The sequence shown here is derived from an EMBL/GenBank/DDBJ whole genome shotgun (WGS) entry which is preliminary data.</text>
</comment>
<dbReference type="PANTHER" id="PTHR43806:SF7">
    <property type="entry name" value="MEMBRANE-BOUND TRANSCRIPTION FACTOR SITE-1 PROTEASE"/>
    <property type="match status" value="1"/>
</dbReference>
<evidence type="ECO:0000256" key="4">
    <source>
        <dbReference type="ARBA" id="ARBA00022692"/>
    </source>
</evidence>
<keyword evidence="11" id="KW-0325">Glycoprotein</keyword>
<dbReference type="Proteomes" id="UP000283530">
    <property type="component" value="Unassembled WGS sequence"/>
</dbReference>
<evidence type="ECO:0000256" key="13">
    <source>
        <dbReference type="SAM" id="Phobius"/>
    </source>
</evidence>
<protein>
    <submittedName>
        <fullName evidence="19">Subtilisin-like protein protease SBT6.1 isoform X2</fullName>
    </submittedName>
</protein>
<keyword evidence="8 13" id="KW-1133">Transmembrane helix</keyword>
<dbReference type="PROSITE" id="PS00137">
    <property type="entry name" value="SUBTILASE_HIS"/>
    <property type="match status" value="1"/>
</dbReference>
<evidence type="ECO:0000259" key="18">
    <source>
        <dbReference type="Pfam" id="PF23094"/>
    </source>
</evidence>
<dbReference type="Pfam" id="PF00082">
    <property type="entry name" value="Peptidase_S8"/>
    <property type="match status" value="1"/>
</dbReference>
<evidence type="ECO:0000313" key="19">
    <source>
        <dbReference type="EMBL" id="RWR77368.1"/>
    </source>
</evidence>
<evidence type="ECO:0000256" key="6">
    <source>
        <dbReference type="ARBA" id="ARBA00022801"/>
    </source>
</evidence>
<dbReference type="EMBL" id="QPKB01000002">
    <property type="protein sequence ID" value="RWR77368.1"/>
    <property type="molecule type" value="Genomic_DNA"/>
</dbReference>
<dbReference type="InterPro" id="IPR057060">
    <property type="entry name" value="MBTPS1_3rd"/>
</dbReference>
<dbReference type="FunFam" id="3.40.50.200:FF:000011">
    <property type="entry name" value="subtilisin-like protease SBT6.1"/>
    <property type="match status" value="1"/>
</dbReference>
<dbReference type="PROSITE" id="PS51892">
    <property type="entry name" value="SUBTILASE"/>
    <property type="match status" value="1"/>
</dbReference>
<feature type="domain" description="Peptidase S8/S53" evidence="15">
    <location>
        <begin position="198"/>
        <end position="450"/>
    </location>
</feature>
<evidence type="ECO:0000256" key="3">
    <source>
        <dbReference type="ARBA" id="ARBA00022670"/>
    </source>
</evidence>
<dbReference type="Pfam" id="PF23094">
    <property type="entry name" value="MBTPS1_3rd"/>
    <property type="match status" value="1"/>
</dbReference>
<keyword evidence="3 12" id="KW-0645">Protease</keyword>
<comment type="similarity">
    <text evidence="2 12">Belongs to the peptidase S8 family.</text>
</comment>
<evidence type="ECO:0000256" key="5">
    <source>
        <dbReference type="ARBA" id="ARBA00022729"/>
    </source>
</evidence>
<keyword evidence="9" id="KW-0333">Golgi apparatus</keyword>
<evidence type="ECO:0000259" key="16">
    <source>
        <dbReference type="Pfam" id="PF23001"/>
    </source>
</evidence>
<dbReference type="GO" id="GO:0004252">
    <property type="term" value="F:serine-type endopeptidase activity"/>
    <property type="evidence" value="ECO:0007669"/>
    <property type="project" value="UniProtKB-UniRule"/>
</dbReference>
<dbReference type="PROSITE" id="PS00138">
    <property type="entry name" value="SUBTILASE_SER"/>
    <property type="match status" value="1"/>
</dbReference>
<dbReference type="GO" id="GO:0000139">
    <property type="term" value="C:Golgi membrane"/>
    <property type="evidence" value="ECO:0007669"/>
    <property type="project" value="UniProtKB-SubCell"/>
</dbReference>
<dbReference type="PANTHER" id="PTHR43806">
    <property type="entry name" value="PEPTIDASE S8"/>
    <property type="match status" value="1"/>
</dbReference>
<evidence type="ECO:0000256" key="2">
    <source>
        <dbReference type="ARBA" id="ARBA00011073"/>
    </source>
</evidence>
<sequence>MNSRYRHAQSSAIALFFALISISLVNVSKDPSNPQLKTLEKTETTRPNHIVRFLDYRLAQDHRVYLESNLGSAGWTWIERRNPAASFPTDFGLVAIEGSFPIEAFEKLERVKDVAIDFSYSRGLLVDEMKKGDGFGSEKDEVKKRPGKIFTSMSFEDGGVYAEIGNSTISWRRNLLMQRSQVTSIFGAEKLWAKGFTGAKVKMAIFDTGIRVDHPHFRNIKERTNWTNEDTLNDNLGHGTFVAGVIAGQDAECLGFAPDTEIYAFRVFTDAQVSYTSWFLDAFNYAIATNMDVLNLSIGGPDYMDLPFVEKVWEITANNIIMVSAIGNDGPLYGTLNNPADQSDVIGVGGIDYHDHIASFSSRGMSTWEIPHGYGRMKPDVVAYGKDIMGSKISTGCKSLSGTSVASPVVAGVVCLLVSIIPESIRKDILNPASMKQALVEGAAKLSGPNMYEQGAGRLNLLEAYEILKDYQPRASIFPSILDFTDCPYSWPFCRQPLYAGAMPVIFNATILNGMGVIGYIEGPPIWQPSNEVGNLLSIHFTYSDVIWPWTGYLALYMQIKEEGAQFSGLIEGNVTVTVYSPSPTVGNGPLRSTCVLQLRLRVEPTPPRSKRVLWDQFHNIKYPPGYIPRDSLDVRNDILDWHGDHLHTNFHNTFNMLRDAGYYVETLGSPLTCFNADQYGTLLMVDLEDEYFAEEIEKLRDDVVNRGLGLAVFADWYNVDSMVKLRFFDDNTRSWWTPVTGGANIPAINELLSSFGIAFGDKILNGDFSIYGEQIHYASGADIVKFPGGSYVHSFELQDTSEGGATKNIWQTSDASKGESTVLGLVEMGGGRIAVYGDSNCLDSSHMVTNCYSLLGKILEFTNRNVRDPVLFSDSAKKDSPFYKVNGQLPFRRTDVNFSTFSAVAGKDLICGCDSKFEVWRTKGYDSQVTGRNRKLPGYPIVDLGRDFNMTLESPNLKSNEMQGQNYLGTHFKKKFNRKMEILGFLNSDELDMPMLVVSQWFLPVFVAITGFLLFFSLWRMRQKRRPRRKGSGTGRLANLV</sequence>
<gene>
    <name evidence="19" type="ORF">CKAN_00585100</name>
</gene>
<dbReference type="SUPFAM" id="SSF52743">
    <property type="entry name" value="Subtilisin-like"/>
    <property type="match status" value="1"/>
</dbReference>
<evidence type="ECO:0000256" key="9">
    <source>
        <dbReference type="ARBA" id="ARBA00023034"/>
    </source>
</evidence>
<keyword evidence="5 14" id="KW-0732">Signal</keyword>
<proteinExistence type="inferred from homology"/>
<dbReference type="InterPro" id="IPR036852">
    <property type="entry name" value="Peptidase_S8/S53_dom_sf"/>
</dbReference>
<feature type="active site" description="Charge relay system" evidence="12">
    <location>
        <position position="207"/>
    </location>
</feature>
<evidence type="ECO:0000313" key="20">
    <source>
        <dbReference type="Proteomes" id="UP000283530"/>
    </source>
</evidence>
<feature type="signal peptide" evidence="14">
    <location>
        <begin position="1"/>
        <end position="27"/>
    </location>
</feature>
<dbReference type="InterPro" id="IPR050131">
    <property type="entry name" value="Peptidase_S8_subtilisin-like"/>
</dbReference>
<evidence type="ECO:0000256" key="10">
    <source>
        <dbReference type="ARBA" id="ARBA00023136"/>
    </source>
</evidence>
<evidence type="ECO:0000256" key="14">
    <source>
        <dbReference type="SAM" id="SignalP"/>
    </source>
</evidence>
<dbReference type="OrthoDB" id="1740355at2759"/>
<evidence type="ECO:0000256" key="8">
    <source>
        <dbReference type="ARBA" id="ARBA00022989"/>
    </source>
</evidence>
<dbReference type="InterPro" id="IPR055143">
    <property type="entry name" value="MBTP1_N"/>
</dbReference>
<feature type="domain" description="MBTPS1 third" evidence="18">
    <location>
        <begin position="478"/>
        <end position="606"/>
    </location>
</feature>
<feature type="active site" description="Charge relay system" evidence="12">
    <location>
        <position position="238"/>
    </location>
</feature>
<keyword evidence="4 13" id="KW-0812">Transmembrane</keyword>
<evidence type="ECO:0000256" key="12">
    <source>
        <dbReference type="PROSITE-ProRule" id="PRU01240"/>
    </source>
</evidence>
<feature type="transmembrane region" description="Helical" evidence="13">
    <location>
        <begin position="1002"/>
        <end position="1020"/>
    </location>
</feature>
<keyword evidence="7 12" id="KW-0720">Serine protease</keyword>
<organism evidence="19 20">
    <name type="scientific">Cinnamomum micranthum f. kanehirae</name>
    <dbReference type="NCBI Taxonomy" id="337451"/>
    <lineage>
        <taxon>Eukaryota</taxon>
        <taxon>Viridiplantae</taxon>
        <taxon>Streptophyta</taxon>
        <taxon>Embryophyta</taxon>
        <taxon>Tracheophyta</taxon>
        <taxon>Spermatophyta</taxon>
        <taxon>Magnoliopsida</taxon>
        <taxon>Magnoliidae</taxon>
        <taxon>Laurales</taxon>
        <taxon>Lauraceae</taxon>
        <taxon>Cinnamomum</taxon>
    </lineage>
</organism>
<dbReference type="InterPro" id="IPR034185">
    <property type="entry name" value="Site-1_peptidase_cat_dom"/>
</dbReference>
<evidence type="ECO:0000259" key="15">
    <source>
        <dbReference type="Pfam" id="PF00082"/>
    </source>
</evidence>
<dbReference type="PRINTS" id="PR00723">
    <property type="entry name" value="SUBTILISIN"/>
</dbReference>
<dbReference type="STRING" id="337451.A0A3S3MPJ2"/>
<dbReference type="Pfam" id="PF23090">
    <property type="entry name" value="MBTPS1_4th"/>
    <property type="match status" value="1"/>
</dbReference>
<feature type="domain" description="Membrane-bound transcription factor site-1 protease-like N-terminal" evidence="16">
    <location>
        <begin position="47"/>
        <end position="115"/>
    </location>
</feature>
<evidence type="ECO:0000259" key="17">
    <source>
        <dbReference type="Pfam" id="PF23090"/>
    </source>
</evidence>
<name>A0A3S3MPJ2_9MAGN</name>
<keyword evidence="10 13" id="KW-0472">Membrane</keyword>
<keyword evidence="6 12" id="KW-0378">Hydrolase</keyword>
<evidence type="ECO:0000256" key="11">
    <source>
        <dbReference type="ARBA" id="ARBA00023180"/>
    </source>
</evidence>
<dbReference type="Pfam" id="PF23001">
    <property type="entry name" value="MBTP1_N"/>
    <property type="match status" value="1"/>
</dbReference>
<evidence type="ECO:0000256" key="1">
    <source>
        <dbReference type="ARBA" id="ARBA00004194"/>
    </source>
</evidence>
<feature type="active site" description="Charge relay system" evidence="12">
    <location>
        <position position="404"/>
    </location>
</feature>
<feature type="chain" id="PRO_5018609358" evidence="14">
    <location>
        <begin position="28"/>
        <end position="1042"/>
    </location>
</feature>
<feature type="domain" description="MBTPS1 fourth" evidence="17">
    <location>
        <begin position="607"/>
        <end position="878"/>
    </location>
</feature>
<dbReference type="InterPro" id="IPR000209">
    <property type="entry name" value="Peptidase_S8/S53_dom"/>
</dbReference>
<evidence type="ECO:0000256" key="7">
    <source>
        <dbReference type="ARBA" id="ARBA00022825"/>
    </source>
</evidence>
<reference evidence="19 20" key="1">
    <citation type="journal article" date="2019" name="Nat. Plants">
        <title>Stout camphor tree genome fills gaps in understanding of flowering plant genome evolution.</title>
        <authorList>
            <person name="Chaw S.M."/>
            <person name="Liu Y.C."/>
            <person name="Wu Y.W."/>
            <person name="Wang H.Y."/>
            <person name="Lin C.I."/>
            <person name="Wu C.S."/>
            <person name="Ke H.M."/>
            <person name="Chang L.Y."/>
            <person name="Hsu C.Y."/>
            <person name="Yang H.T."/>
            <person name="Sudianto E."/>
            <person name="Hsu M.H."/>
            <person name="Wu K.P."/>
            <person name="Wang L.N."/>
            <person name="Leebens-Mack J.H."/>
            <person name="Tsai I.J."/>
        </authorList>
    </citation>
    <scope>NUCLEOTIDE SEQUENCE [LARGE SCALE GENOMIC DNA]</scope>
    <source>
        <strain evidence="20">cv. Chaw 1501</strain>
        <tissue evidence="19">Young leaves</tissue>
    </source>
</reference>
<dbReference type="InterPro" id="IPR015500">
    <property type="entry name" value="Peptidase_S8_subtilisin-rel"/>
</dbReference>